<keyword evidence="3 5" id="KW-0694">RNA-binding</keyword>
<comment type="subunit">
    <text evidence="5">Homodimer; the beta-strands of each monomer intercalate to form a hydrophobic core, while the alpha-helices form wings that extend away from the core.</text>
</comment>
<keyword evidence="1 5" id="KW-0963">Cytoplasm</keyword>
<dbReference type="AlphaFoldDB" id="A0AAC8VLA5"/>
<organism evidence="6 7">
    <name type="scientific">Piscirickettsia salmonis</name>
    <dbReference type="NCBI Taxonomy" id="1238"/>
    <lineage>
        <taxon>Bacteria</taxon>
        <taxon>Pseudomonadati</taxon>
        <taxon>Pseudomonadota</taxon>
        <taxon>Gammaproteobacteria</taxon>
        <taxon>Thiotrichales</taxon>
        <taxon>Piscirickettsiaceae</taxon>
        <taxon>Piscirickettsia</taxon>
    </lineage>
</organism>
<proteinExistence type="inferred from homology"/>
<comment type="function">
    <text evidence="5">A key translational regulator that binds mRNA to regulate translation initiation and/or mRNA stability. Mediates global changes in gene expression, shifting from rapid growth to stress survival by linking envelope stress, the stringent response and the catabolite repression systems. Usually binds in the 5'-UTR; binding at or near the Shine-Dalgarno sequence prevents ribosome-binding, repressing translation, binding elsewhere in the 5'-UTR can activate translation and/or stabilize the mRNA. Its function is antagonized by small RNA(s).</text>
</comment>
<dbReference type="InterPro" id="IPR003751">
    <property type="entry name" value="CsrA"/>
</dbReference>
<evidence type="ECO:0000313" key="6">
    <source>
        <dbReference type="EMBL" id="ALB24597.1"/>
    </source>
</evidence>
<dbReference type="HAMAP" id="MF_00167">
    <property type="entry name" value="CsrA"/>
    <property type="match status" value="1"/>
</dbReference>
<dbReference type="GO" id="GO:0005829">
    <property type="term" value="C:cytosol"/>
    <property type="evidence" value="ECO:0007669"/>
    <property type="project" value="TreeGrafter"/>
</dbReference>
<sequence length="58" mass="6470">MLVLTRKSGQEIFVGKDITIKVLSVVNGQVRIGIDAPQEVQIQRDDVKKRPELIKAVV</sequence>
<evidence type="ECO:0000256" key="5">
    <source>
        <dbReference type="HAMAP-Rule" id="MF_00167"/>
    </source>
</evidence>
<evidence type="ECO:0000313" key="7">
    <source>
        <dbReference type="Proteomes" id="UP000029558"/>
    </source>
</evidence>
<dbReference type="Pfam" id="PF02599">
    <property type="entry name" value="CsrA"/>
    <property type="match status" value="1"/>
</dbReference>
<dbReference type="GO" id="GO:0006109">
    <property type="term" value="P:regulation of carbohydrate metabolic process"/>
    <property type="evidence" value="ECO:0007669"/>
    <property type="project" value="UniProtKB-UniRule"/>
</dbReference>
<dbReference type="GO" id="GO:0048027">
    <property type="term" value="F:mRNA 5'-UTR binding"/>
    <property type="evidence" value="ECO:0007669"/>
    <property type="project" value="UniProtKB-UniRule"/>
</dbReference>
<comment type="subcellular location">
    <subcellularLocation>
        <location evidence="5">Cytoplasm</location>
    </subcellularLocation>
</comment>
<dbReference type="GO" id="GO:0006402">
    <property type="term" value="P:mRNA catabolic process"/>
    <property type="evidence" value="ECO:0007669"/>
    <property type="project" value="InterPro"/>
</dbReference>
<evidence type="ECO:0000256" key="2">
    <source>
        <dbReference type="ARBA" id="ARBA00022845"/>
    </source>
</evidence>
<protein>
    <recommendedName>
        <fullName evidence="5">Translational regulator CsrA</fullName>
    </recommendedName>
    <alternativeName>
        <fullName evidence="5">Carbon storage regulator</fullName>
    </alternativeName>
</protein>
<dbReference type="Proteomes" id="UP000029558">
    <property type="component" value="Plasmid pPSB1-3"/>
</dbReference>
<keyword evidence="4 5" id="KW-0010">Activator</keyword>
<evidence type="ECO:0000256" key="1">
    <source>
        <dbReference type="ARBA" id="ARBA00022490"/>
    </source>
</evidence>
<dbReference type="EMBL" id="CP012511">
    <property type="protein sequence ID" value="ALB24597.1"/>
    <property type="molecule type" value="Genomic_DNA"/>
</dbReference>
<dbReference type="RefSeq" id="WP_075275473.1">
    <property type="nucleotide sequence ID" value="NZ_CP012511.1"/>
</dbReference>
<keyword evidence="5" id="KW-0678">Repressor</keyword>
<dbReference type="GO" id="GO:0045948">
    <property type="term" value="P:positive regulation of translational initiation"/>
    <property type="evidence" value="ECO:0007669"/>
    <property type="project" value="UniProtKB-UniRule"/>
</dbReference>
<dbReference type="PANTHER" id="PTHR34984">
    <property type="entry name" value="CARBON STORAGE REGULATOR"/>
    <property type="match status" value="1"/>
</dbReference>
<dbReference type="Gene3D" id="2.60.40.4380">
    <property type="entry name" value="Translational regulator CsrA"/>
    <property type="match status" value="1"/>
</dbReference>
<name>A0AAC8VLA5_PISSA</name>
<comment type="similarity">
    <text evidence="5">Belongs to the CsrA/RsmA family.</text>
</comment>
<reference evidence="6 7" key="1">
    <citation type="journal article" date="2014" name="Genome Announc.">
        <title>Comparative Genome Analysis of Two Isolates of the Fish Pathogen Piscirickettsia salmonis from Different Hosts Reveals Major Differences in Virulence-Associated Secretion Systems.</title>
        <authorList>
            <person name="Bohle H."/>
            <person name="Henriquez P."/>
            <person name="Grothusen H."/>
            <person name="Navas E."/>
            <person name="Sandoval A."/>
            <person name="Bustamante F."/>
            <person name="Bustos P."/>
            <person name="Mancilla M."/>
        </authorList>
    </citation>
    <scope>NUCLEOTIDE SEQUENCE [LARGE SCALE GENOMIC DNA]</scope>
    <source>
        <strain evidence="7">B1-32597</strain>
    </source>
</reference>
<geneLocation type="plasmid" evidence="6 7">
    <name>pPSB1-3</name>
</geneLocation>
<dbReference type="InterPro" id="IPR036107">
    <property type="entry name" value="CsrA_sf"/>
</dbReference>
<dbReference type="GO" id="GO:0045947">
    <property type="term" value="P:negative regulation of translational initiation"/>
    <property type="evidence" value="ECO:0007669"/>
    <property type="project" value="UniProtKB-UniRule"/>
</dbReference>
<keyword evidence="2 5" id="KW-0810">Translation regulation</keyword>
<accession>A0AAC8VLA5</accession>
<dbReference type="SUPFAM" id="SSF117130">
    <property type="entry name" value="CsrA-like"/>
    <property type="match status" value="1"/>
</dbReference>
<dbReference type="PANTHER" id="PTHR34984:SF1">
    <property type="entry name" value="CARBON STORAGE REGULATOR"/>
    <property type="match status" value="1"/>
</dbReference>
<evidence type="ECO:0000256" key="3">
    <source>
        <dbReference type="ARBA" id="ARBA00022884"/>
    </source>
</evidence>
<gene>
    <name evidence="5" type="primary">csrA</name>
    <name evidence="6" type="ORF">KU39_3p135</name>
</gene>
<evidence type="ECO:0000256" key="4">
    <source>
        <dbReference type="ARBA" id="ARBA00023159"/>
    </source>
</evidence>
<keyword evidence="6" id="KW-0614">Plasmid</keyword>